<gene>
    <name evidence="3" type="ordered locus">Sta7437_0275</name>
</gene>
<dbReference type="eggNOG" id="COG0438">
    <property type="taxonomic scope" value="Bacteria"/>
</dbReference>
<dbReference type="InterPro" id="IPR050194">
    <property type="entry name" value="Glycosyltransferase_grp1"/>
</dbReference>
<keyword evidence="4" id="KW-1185">Reference proteome</keyword>
<feature type="domain" description="Glycosyltransferase subfamily 4-like N-terminal" evidence="2">
    <location>
        <begin position="15"/>
        <end position="190"/>
    </location>
</feature>
<dbReference type="STRING" id="111780.Sta7437_0275"/>
<feature type="domain" description="Glycosyl transferase family 1" evidence="1">
    <location>
        <begin position="224"/>
        <end position="382"/>
    </location>
</feature>
<dbReference type="Proteomes" id="UP000010473">
    <property type="component" value="Chromosome"/>
</dbReference>
<name>K9XMR2_STAC7</name>
<sequence length="415" mass="47865">MKIAIITSGFLPVIDGVTVSGWNRIQKLSEWGHQVLLFCPDYSAIASIYPNWQDFTGNILPGVRVVNLKSTPFFVEFERNVAFYSYSKLQDELEKFKPDIIHVDEPERLFVGFWRIAGKDYAKKHYIPCISFFRTNFLEYLEDFFPLPTALLNFLKYIVRKLILFVYNSYDLTLVTSKITEPKIKDIGIKNICYSNLLGFDSSKYNLQLRQTNFFKTNYNLPELDNKIKLVFLGRLTPDKGWSFTLKTFPKLFQTIDKNKIAILIIGDGEMKTEICQTISQFTPHFYCFGRVVPEEIPLLLVNSDFHVTTSEKETRGLTVLEAFAANIPVLAPRAGGVVENIQDGINGFLFTPQDQDDFIHKLKILVENQSLRQQMGIQGRKSVIGKYSWEQAVTNLLNIWEEQIIRYQNIIVDG</sequence>
<dbReference type="Pfam" id="PF13439">
    <property type="entry name" value="Glyco_transf_4"/>
    <property type="match status" value="1"/>
</dbReference>
<dbReference type="PATRIC" id="fig|111780.3.peg.284"/>
<keyword evidence="3" id="KW-0808">Transferase</keyword>
<dbReference type="PANTHER" id="PTHR45947:SF3">
    <property type="entry name" value="SULFOQUINOVOSYL TRANSFERASE SQD2"/>
    <property type="match status" value="1"/>
</dbReference>
<evidence type="ECO:0000259" key="2">
    <source>
        <dbReference type="Pfam" id="PF13439"/>
    </source>
</evidence>
<proteinExistence type="predicted"/>
<reference evidence="4" key="1">
    <citation type="journal article" date="2013" name="Proc. Natl. Acad. Sci. U.S.A.">
        <title>Improving the coverage of the cyanobacterial phylum using diversity-driven genome sequencing.</title>
        <authorList>
            <person name="Shih P.M."/>
            <person name="Wu D."/>
            <person name="Latifi A."/>
            <person name="Axen S.D."/>
            <person name="Fewer D.P."/>
            <person name="Talla E."/>
            <person name="Calteau A."/>
            <person name="Cai F."/>
            <person name="Tandeau de Marsac N."/>
            <person name="Rippka R."/>
            <person name="Herdman M."/>
            <person name="Sivonen K."/>
            <person name="Coursin T."/>
            <person name="Laurent T."/>
            <person name="Goodwin L."/>
            <person name="Nolan M."/>
            <person name="Davenport K.W."/>
            <person name="Han C.S."/>
            <person name="Rubin E.M."/>
            <person name="Eisen J.A."/>
            <person name="Woyke T."/>
            <person name="Gugger M."/>
            <person name="Kerfeld C.A."/>
        </authorList>
    </citation>
    <scope>NUCLEOTIDE SEQUENCE [LARGE SCALE GENOMIC DNA]</scope>
    <source>
        <strain evidence="4">ATCC 29371 / PCC 7437</strain>
    </source>
</reference>
<protein>
    <submittedName>
        <fullName evidence="3">Glycosyl transferase group 1</fullName>
    </submittedName>
</protein>
<dbReference type="InterPro" id="IPR001296">
    <property type="entry name" value="Glyco_trans_1"/>
</dbReference>
<dbReference type="GO" id="GO:0016758">
    <property type="term" value="F:hexosyltransferase activity"/>
    <property type="evidence" value="ECO:0007669"/>
    <property type="project" value="TreeGrafter"/>
</dbReference>
<dbReference type="InterPro" id="IPR028098">
    <property type="entry name" value="Glyco_trans_4-like_N"/>
</dbReference>
<dbReference type="RefSeq" id="WP_015191563.1">
    <property type="nucleotide sequence ID" value="NC_019748.1"/>
</dbReference>
<evidence type="ECO:0000259" key="1">
    <source>
        <dbReference type="Pfam" id="PF00534"/>
    </source>
</evidence>
<dbReference type="HOGENOM" id="CLU_009583_2_0_3"/>
<dbReference type="SUPFAM" id="SSF53756">
    <property type="entry name" value="UDP-Glycosyltransferase/glycogen phosphorylase"/>
    <property type="match status" value="1"/>
</dbReference>
<organism evidence="3 4">
    <name type="scientific">Stanieria cyanosphaera (strain ATCC 29371 / PCC 7437)</name>
    <dbReference type="NCBI Taxonomy" id="111780"/>
    <lineage>
        <taxon>Bacteria</taxon>
        <taxon>Bacillati</taxon>
        <taxon>Cyanobacteriota</taxon>
        <taxon>Cyanophyceae</taxon>
        <taxon>Pleurocapsales</taxon>
        <taxon>Dermocarpellaceae</taxon>
        <taxon>Stanieria</taxon>
    </lineage>
</organism>
<dbReference type="OrthoDB" id="9802525at2"/>
<evidence type="ECO:0000313" key="4">
    <source>
        <dbReference type="Proteomes" id="UP000010473"/>
    </source>
</evidence>
<dbReference type="PANTHER" id="PTHR45947">
    <property type="entry name" value="SULFOQUINOVOSYL TRANSFERASE SQD2"/>
    <property type="match status" value="1"/>
</dbReference>
<dbReference type="Pfam" id="PF00534">
    <property type="entry name" value="Glycos_transf_1"/>
    <property type="match status" value="1"/>
</dbReference>
<accession>K9XMR2</accession>
<dbReference type="EMBL" id="CP003653">
    <property type="protein sequence ID" value="AFZ33890.1"/>
    <property type="molecule type" value="Genomic_DNA"/>
</dbReference>
<evidence type="ECO:0000313" key="3">
    <source>
        <dbReference type="EMBL" id="AFZ33890.1"/>
    </source>
</evidence>
<dbReference type="KEGG" id="scs:Sta7437_0275"/>
<dbReference type="AlphaFoldDB" id="K9XMR2"/>
<dbReference type="Gene3D" id="3.40.50.2000">
    <property type="entry name" value="Glycogen Phosphorylase B"/>
    <property type="match status" value="2"/>
</dbReference>